<dbReference type="PROSITE" id="PS50853">
    <property type="entry name" value="FN3"/>
    <property type="match status" value="4"/>
</dbReference>
<dbReference type="RefSeq" id="YP_010755127.1">
    <property type="nucleotide sequence ID" value="NC_073468.1"/>
</dbReference>
<protein>
    <submittedName>
        <fullName evidence="3">Minor tail protein</fullName>
    </submittedName>
</protein>
<dbReference type="InterPro" id="IPR013783">
    <property type="entry name" value="Ig-like_fold"/>
</dbReference>
<dbReference type="EMBL" id="OK040790">
    <property type="protein sequence ID" value="UDL15887.1"/>
    <property type="molecule type" value="Genomic_DNA"/>
</dbReference>
<evidence type="ECO:0000313" key="4">
    <source>
        <dbReference type="Proteomes" id="UP000827768"/>
    </source>
</evidence>
<dbReference type="Proteomes" id="UP000827768">
    <property type="component" value="Segment"/>
</dbReference>
<dbReference type="KEGG" id="vg:80019736"/>
<feature type="domain" description="Fibronectin type-III" evidence="2">
    <location>
        <begin position="399"/>
        <end position="494"/>
    </location>
</feature>
<dbReference type="GeneID" id="80019736"/>
<dbReference type="Gene3D" id="2.60.40.10">
    <property type="entry name" value="Immunoglobulins"/>
    <property type="match status" value="4"/>
</dbReference>
<reference evidence="3" key="1">
    <citation type="submission" date="2021-09" db="EMBL/GenBank/DDBJ databases">
        <authorList>
            <person name="Andersen S.H."/>
            <person name="Beall E.A."/>
            <person name="Cappelle B."/>
            <person name="Falteisek K.J."/>
            <person name="Fenske B.A."/>
            <person name="Gansluckner N.W."/>
            <person name="Gilbertson S.M."/>
            <person name="Krings K.J."/>
            <person name="Mobeck M."/>
            <person name="Odeku J.O."/>
            <person name="Poncelet M.E."/>
            <person name="Rohr J.R."/>
            <person name="Rolands L."/>
            <person name="Whipple C.D."/>
            <person name="Whipple E.M."/>
            <person name="Spring A.M."/>
            <person name="Klyczek K."/>
            <person name="Garlena R.A."/>
            <person name="Russell D.A."/>
            <person name="Pope W.H."/>
            <person name="Jacobs-Sera D."/>
            <person name="Hatfull G.F."/>
        </authorList>
    </citation>
    <scope>NUCLEOTIDE SEQUENCE</scope>
</reference>
<feature type="domain" description="Fibronectin type-III" evidence="2">
    <location>
        <begin position="105"/>
        <end position="199"/>
    </location>
</feature>
<dbReference type="SUPFAM" id="SSF49265">
    <property type="entry name" value="Fibronectin type III"/>
    <property type="match status" value="2"/>
</dbReference>
<dbReference type="SMART" id="SM00060">
    <property type="entry name" value="FN3"/>
    <property type="match status" value="4"/>
</dbReference>
<evidence type="ECO:0000256" key="1">
    <source>
        <dbReference type="ARBA" id="ARBA00022737"/>
    </source>
</evidence>
<accession>A0AAE9C2U5</accession>
<organism evidence="3 4">
    <name type="scientific">Microbacterium phage Pumpernickel</name>
    <dbReference type="NCBI Taxonomy" id="2885983"/>
    <lineage>
        <taxon>Viruses</taxon>
        <taxon>Duplodnaviria</taxon>
        <taxon>Heunggongvirae</taxon>
        <taxon>Uroviricota</taxon>
        <taxon>Caudoviricetes</taxon>
        <taxon>Pumpernickelvirus</taxon>
        <taxon>Pumpernickelvirus pumpernickel</taxon>
    </lineage>
</organism>
<evidence type="ECO:0000259" key="2">
    <source>
        <dbReference type="PROSITE" id="PS50853"/>
    </source>
</evidence>
<feature type="domain" description="Fibronectin type-III" evidence="2">
    <location>
        <begin position="202"/>
        <end position="297"/>
    </location>
</feature>
<gene>
    <name evidence="3" type="primary">96</name>
    <name evidence="3" type="ORF">SEA_PUMPERNICKEL_96</name>
</gene>
<name>A0AAE9C2U5_9CAUD</name>
<dbReference type="PANTHER" id="PTHR13817">
    <property type="entry name" value="TITIN"/>
    <property type="match status" value="1"/>
</dbReference>
<keyword evidence="4" id="KW-1185">Reference proteome</keyword>
<proteinExistence type="predicted"/>
<sequence length="749" mass="76806">MADFAVGTRGTLRITDDGTTVRFYVLCSDPATYVGSYRWFGTVNGVSVGGTTTLGSGFGSRLLGAWTVTSSQYVSIGQQATGTSGLGGYYSSPGVYIGRATVPAAPSNKSVGKITATSFQHVFQGNSNGGSAITKWEVQLATNSSFSPVARTGNNSPNDGTIDHTNLQNHTQYWSRVRGWNSVGAGPWAPAVTATTLGHPTAPRSPVATPSPSVTGRVSLSWTVPATTGAGGIVGYNIYRDGVQISTTTGTGTTYTDDGLVPYQSYAYTIAARNAYSTSVSGVGPQSTAVTVIAPGPPSPPTGLTGASDNTIPGKVNLSWTAPVNTGAGGITGYTVRLADGTFIANTTGTGTTYSPTGLTPGVTYTFVVTARNALADTEGSESAYSNQVVITPIGEPQAPTGVTVTPSTTTSNRLLVSWTPPAGVLSGYSIFSRVNGADTLLAKVSTNHTTYAVDNLTAGQTTSYVVRARTVYTDTLANGYPGNWGGPASAAASGTATVNNAQAPVVGLNAVSNNTNAVFNGTYTINGVTATTIRYAKTNANIPVALSSGTVLNATNAIFNGSYVIDTPTARTFTYAKTNANISALDAAGTMTNDTNVSLNGSVTVTAVNTGANTLSYSKTGANVTARAVPVNTPPGGVNKITNLSSTIFNGTGFVITDISSATTFSYAKTNANVAESNASGTAYNTTNRDIFNGTYTITNLPAYNVVKYAKTASNVTPARTWFEPNGTLERAASPSTLDIKFRSGWAG</sequence>
<dbReference type="InterPro" id="IPR003961">
    <property type="entry name" value="FN3_dom"/>
</dbReference>
<dbReference type="Pfam" id="PF00041">
    <property type="entry name" value="fn3"/>
    <property type="match status" value="2"/>
</dbReference>
<feature type="domain" description="Fibronectin type-III" evidence="2">
    <location>
        <begin position="300"/>
        <end position="397"/>
    </location>
</feature>
<dbReference type="CDD" id="cd00063">
    <property type="entry name" value="FN3"/>
    <property type="match status" value="3"/>
</dbReference>
<keyword evidence="1" id="KW-0677">Repeat</keyword>
<dbReference type="InterPro" id="IPR050964">
    <property type="entry name" value="Striated_Muscle_Regulatory"/>
</dbReference>
<evidence type="ECO:0000313" key="3">
    <source>
        <dbReference type="EMBL" id="UDL15887.1"/>
    </source>
</evidence>
<dbReference type="PANTHER" id="PTHR13817:SF73">
    <property type="entry name" value="FIBRONECTIN TYPE-III DOMAIN-CONTAINING PROTEIN"/>
    <property type="match status" value="1"/>
</dbReference>
<dbReference type="InterPro" id="IPR036116">
    <property type="entry name" value="FN3_sf"/>
</dbReference>